<sequence>MESIKHTIDELTQMFNAKIIQEFQKELKRSTLTTSSPSTNDSNQFNSFRTFVLVALENLQRQVEYLFNNK</sequence>
<organism evidence="1 2">
    <name type="scientific">Euphydryas editha</name>
    <name type="common">Edith's checkerspot</name>
    <dbReference type="NCBI Taxonomy" id="104508"/>
    <lineage>
        <taxon>Eukaryota</taxon>
        <taxon>Metazoa</taxon>
        <taxon>Ecdysozoa</taxon>
        <taxon>Arthropoda</taxon>
        <taxon>Hexapoda</taxon>
        <taxon>Insecta</taxon>
        <taxon>Pterygota</taxon>
        <taxon>Neoptera</taxon>
        <taxon>Endopterygota</taxon>
        <taxon>Lepidoptera</taxon>
        <taxon>Glossata</taxon>
        <taxon>Ditrysia</taxon>
        <taxon>Papilionoidea</taxon>
        <taxon>Nymphalidae</taxon>
        <taxon>Nymphalinae</taxon>
        <taxon>Euphydryas</taxon>
    </lineage>
</organism>
<comment type="caution">
    <text evidence="1">The sequence shown here is derived from an EMBL/GenBank/DDBJ whole genome shotgun (WGS) entry which is preliminary data.</text>
</comment>
<name>A0AAU9V3E7_EUPED</name>
<keyword evidence="2" id="KW-1185">Reference proteome</keyword>
<reference evidence="1" key="1">
    <citation type="submission" date="2022-03" db="EMBL/GenBank/DDBJ databases">
        <authorList>
            <person name="Tunstrom K."/>
        </authorList>
    </citation>
    <scope>NUCLEOTIDE SEQUENCE</scope>
</reference>
<proteinExistence type="predicted"/>
<dbReference type="Proteomes" id="UP001153954">
    <property type="component" value="Unassembled WGS sequence"/>
</dbReference>
<dbReference type="EMBL" id="CAKOGL010000029">
    <property type="protein sequence ID" value="CAH2106307.1"/>
    <property type="molecule type" value="Genomic_DNA"/>
</dbReference>
<evidence type="ECO:0000313" key="2">
    <source>
        <dbReference type="Proteomes" id="UP001153954"/>
    </source>
</evidence>
<accession>A0AAU9V3E7</accession>
<dbReference type="AlphaFoldDB" id="A0AAU9V3E7"/>
<protein>
    <submittedName>
        <fullName evidence="1">Uncharacterized protein</fullName>
    </submittedName>
</protein>
<evidence type="ECO:0000313" key="1">
    <source>
        <dbReference type="EMBL" id="CAH2106307.1"/>
    </source>
</evidence>
<gene>
    <name evidence="1" type="ORF">EEDITHA_LOCUS20456</name>
</gene>